<evidence type="ECO:0008006" key="4">
    <source>
        <dbReference type="Google" id="ProtNLM"/>
    </source>
</evidence>
<organism evidence="2 3">
    <name type="scientific">Streptomonospora alba</name>
    <dbReference type="NCBI Taxonomy" id="183763"/>
    <lineage>
        <taxon>Bacteria</taxon>
        <taxon>Bacillati</taxon>
        <taxon>Actinomycetota</taxon>
        <taxon>Actinomycetes</taxon>
        <taxon>Streptosporangiales</taxon>
        <taxon>Nocardiopsidaceae</taxon>
        <taxon>Streptomonospora</taxon>
    </lineage>
</organism>
<name>A0A0C2G813_9ACTN</name>
<evidence type="ECO:0000256" key="1">
    <source>
        <dbReference type="SAM" id="MobiDB-lite"/>
    </source>
</evidence>
<dbReference type="InterPro" id="IPR008323">
    <property type="entry name" value="UCP033563"/>
</dbReference>
<feature type="region of interest" description="Disordered" evidence="1">
    <location>
        <begin position="303"/>
        <end position="331"/>
    </location>
</feature>
<dbReference type="AlphaFoldDB" id="A0A0C2G813"/>
<proteinExistence type="predicted"/>
<protein>
    <recommendedName>
        <fullName evidence="4">SpoOJ or ParA or ParB or repB family protein</fullName>
    </recommendedName>
</protein>
<dbReference type="PANTHER" id="PTHR36454:SF1">
    <property type="entry name" value="DUF1015 DOMAIN-CONTAINING PROTEIN"/>
    <property type="match status" value="1"/>
</dbReference>
<dbReference type="STRING" id="183763.LP52_07105"/>
<reference evidence="3" key="1">
    <citation type="journal article" date="2015" name="Chem. Biol.">
        <title>Structure, bioactivity, and resistance mechanism of streptomonomicin, an unusual lasso Peptide from an understudied halophilic actinomycete.</title>
        <authorList>
            <person name="Metelev M."/>
            <person name="Tietz J.I."/>
            <person name="Melby J.O."/>
            <person name="Blair P.M."/>
            <person name="Zhu L."/>
            <person name="Livnat I."/>
            <person name="Severinov K."/>
            <person name="Mitchell D.A."/>
        </authorList>
    </citation>
    <scope>NUCLEOTIDE SEQUENCE [LARGE SCALE GENOMIC DNA]</scope>
    <source>
        <strain evidence="3">YIM 90003</strain>
    </source>
</reference>
<dbReference type="Proteomes" id="UP000031675">
    <property type="component" value="Unassembled WGS sequence"/>
</dbReference>
<keyword evidence="3" id="KW-1185">Reference proteome</keyword>
<dbReference type="PANTHER" id="PTHR36454">
    <property type="entry name" value="LMO2823 PROTEIN"/>
    <property type="match status" value="1"/>
</dbReference>
<comment type="caution">
    <text evidence="2">The sequence shown here is derived from an EMBL/GenBank/DDBJ whole genome shotgun (WGS) entry which is preliminary data.</text>
</comment>
<dbReference type="Pfam" id="PF06245">
    <property type="entry name" value="DUF1015"/>
    <property type="match status" value="1"/>
</dbReference>
<dbReference type="RefSeq" id="WP_040271821.1">
    <property type="nucleotide sequence ID" value="NZ_JROO01000011.1"/>
</dbReference>
<evidence type="ECO:0000313" key="2">
    <source>
        <dbReference type="EMBL" id="KIH99418.1"/>
    </source>
</evidence>
<accession>A0A0C2G813</accession>
<sequence>MRKHAGADALELAPLRGLRYADRDAGPMLDSPEFEIARALAPPYDVLDAASFTELTRAEPHNAVRLTVPPITVGQRAGAGPPITAADRYAAAARTLRNWLTEGILVRDREPAIYVYEQTLPEGLRQRGLVGALRLPAPGSPVVRPHEDVAPEPVLDRARLMAATQANLEPIFLLYRGGDGAAARITETVAETWPQPLVDTATADGVAHRLWSVTDTALHGEIAADLAARTALIADGHHRYAAYQRLRARRHGPGPWDDGLALLVDSDSCPPRVGAIHRVLRGLDTDAAVAAAAEVAAAVPMPAEAEGPAVPPGATGGTSEPSGGEGPGLVLAAPDRGSRRFRLRVDADRLAAAFPDRSPAWRALPTAALEYLLGVWGLGDADVDLVHDDPAAAVAAARPGRDTAVLLDPVPVEDVYTIAAEGELTPRKTTSFGPKPRTGLVLRGAEALGPRLTG</sequence>
<gene>
    <name evidence="2" type="ORF">LP52_07105</name>
</gene>
<evidence type="ECO:0000313" key="3">
    <source>
        <dbReference type="Proteomes" id="UP000031675"/>
    </source>
</evidence>
<dbReference type="EMBL" id="JROO01000011">
    <property type="protein sequence ID" value="KIH99418.1"/>
    <property type="molecule type" value="Genomic_DNA"/>
</dbReference>